<reference evidence="1 2" key="1">
    <citation type="submission" date="2018-07" db="EMBL/GenBank/DDBJ databases">
        <title>Arthrobacter sp. nov., isolated from raw cow's milk with high bacterial count.</title>
        <authorList>
            <person name="Hahne J."/>
            <person name="Isele D."/>
            <person name="Lipski A."/>
        </authorList>
    </citation>
    <scope>NUCLEOTIDE SEQUENCE [LARGE SCALE GENOMIC DNA]</scope>
    <source>
        <strain evidence="1 2">JZ R-35</strain>
    </source>
</reference>
<evidence type="ECO:0000313" key="1">
    <source>
        <dbReference type="EMBL" id="RII42545.1"/>
    </source>
</evidence>
<dbReference type="AlphaFoldDB" id="A0A399JAD7"/>
<dbReference type="EMBL" id="QQXK01000011">
    <property type="protein sequence ID" value="RII42545.1"/>
    <property type="molecule type" value="Genomic_DNA"/>
</dbReference>
<evidence type="ECO:0000313" key="2">
    <source>
        <dbReference type="Proteomes" id="UP000265419"/>
    </source>
</evidence>
<comment type="caution">
    <text evidence="1">The sequence shown here is derived from an EMBL/GenBank/DDBJ whole genome shotgun (WGS) entry which is preliminary data.</text>
</comment>
<keyword evidence="2" id="KW-1185">Reference proteome</keyword>
<evidence type="ECO:0008006" key="3">
    <source>
        <dbReference type="Google" id="ProtNLM"/>
    </source>
</evidence>
<dbReference type="Pfam" id="PF10117">
    <property type="entry name" value="McrBC"/>
    <property type="match status" value="1"/>
</dbReference>
<dbReference type="InterPro" id="IPR019292">
    <property type="entry name" value="McrC"/>
</dbReference>
<proteinExistence type="predicted"/>
<gene>
    <name evidence="1" type="ORF">DWB68_07275</name>
</gene>
<organism evidence="1 2">
    <name type="scientific">Galactobacter valiniphilus</name>
    <dbReference type="NCBI Taxonomy" id="2676122"/>
    <lineage>
        <taxon>Bacteria</taxon>
        <taxon>Bacillati</taxon>
        <taxon>Actinomycetota</taxon>
        <taxon>Actinomycetes</taxon>
        <taxon>Micrococcales</taxon>
        <taxon>Micrococcaceae</taxon>
        <taxon>Galactobacter</taxon>
    </lineage>
</organism>
<protein>
    <recommendedName>
        <fullName evidence="3">5-methylcytosine-specific restriction endonuclease system specificity protein McrC</fullName>
    </recommendedName>
</protein>
<name>A0A399JAD7_9MICC</name>
<accession>A0A399JAD7</accession>
<sequence length="392" mass="43505">MRPTQRVSSASASSRASDVFQAGEGSTSINVRSLWFLLAYASDVLPKLRTDERELIHKGEHDADLLGALGTVLLARTERRLRTMLSRGYVTQSRPLTRVRGRVDHLQTASRQLMKSGRIQCVYAEHTVDLPRYRYLHQSLRKLSVAGVETALAQRAKQAALTLERLGVTPIEPSAQDLAREPWGRSDAEDRDLVALCRLIRDMCVPEHRSGSSSMPVLKRDEGALRALFEKAIKGYLTFALRGRGSVHSPKERWPLGDLPGDDIAREFFPEQRSDVVVDIGQRRIVIECKFGPIEGGTMFDSSGPRKLKAGYIRQLFTYCQLFASGRETSGVLLAARTDSSTIPPLDFTLAGIPMKVRTVDLSQPPLTIRAAFDEVLLTPNPAAEPEMRLSA</sequence>
<dbReference type="Proteomes" id="UP000265419">
    <property type="component" value="Unassembled WGS sequence"/>
</dbReference>